<feature type="transmembrane region" description="Helical" evidence="1">
    <location>
        <begin position="58"/>
        <end position="76"/>
    </location>
</feature>
<organism evidence="2 3">
    <name type="scientific">Entomospira culicis</name>
    <dbReference type="NCBI Taxonomy" id="2719989"/>
    <lineage>
        <taxon>Bacteria</taxon>
        <taxon>Pseudomonadati</taxon>
        <taxon>Spirochaetota</taxon>
        <taxon>Spirochaetia</taxon>
        <taxon>Spirochaetales</taxon>
        <taxon>Spirochaetaceae</taxon>
        <taxon>Entomospira</taxon>
    </lineage>
</organism>
<reference evidence="2" key="1">
    <citation type="submission" date="2020-03" db="EMBL/GenBank/DDBJ databases">
        <title>Spirochaetal bacteria isolated from arthropods constitute a novel genus Entomospira genus novum within the order Spirochaetales.</title>
        <authorList>
            <person name="Grana-Miraglia L."/>
            <person name="Sikutova S."/>
            <person name="Fingerle V."/>
            <person name="Sing A."/>
            <person name="Castillo-Ramirez S."/>
            <person name="Margos G."/>
            <person name="Rudolf I."/>
        </authorList>
    </citation>
    <scope>NUCLEOTIDE SEQUENCE</scope>
    <source>
        <strain evidence="2">BR149</strain>
    </source>
</reference>
<keyword evidence="1" id="KW-0472">Membrane</keyword>
<dbReference type="AlphaFoldDB" id="A0A968GIV8"/>
<dbReference type="Proteomes" id="UP000778951">
    <property type="component" value="Unassembled WGS sequence"/>
</dbReference>
<keyword evidence="3" id="KW-1185">Reference proteome</keyword>
<name>A0A968GIV8_9SPIO</name>
<gene>
    <name evidence="2" type="ORF">HCT48_06585</name>
</gene>
<sequence>MGYAIIVLSFVVLLRRIERGKSSLFIVKLLTACIWFILSTMMRHSYRWQESQEWQISYTLYFLLSASALYYASHIILMQWAHPWQKRLNKPMLRTLLFYLLLMMSLLLFTIKLFMEHL</sequence>
<accession>A0A968GIV8</accession>
<evidence type="ECO:0000313" key="2">
    <source>
        <dbReference type="EMBL" id="NIZ69872.1"/>
    </source>
</evidence>
<comment type="caution">
    <text evidence="2">The sequence shown here is derived from an EMBL/GenBank/DDBJ whole genome shotgun (WGS) entry which is preliminary data.</text>
</comment>
<dbReference type="RefSeq" id="WP_167695944.1">
    <property type="nucleotide sequence ID" value="NZ_CP118181.1"/>
</dbReference>
<evidence type="ECO:0000256" key="1">
    <source>
        <dbReference type="SAM" id="Phobius"/>
    </source>
</evidence>
<keyword evidence="1" id="KW-1133">Transmembrane helix</keyword>
<feature type="transmembrane region" description="Helical" evidence="1">
    <location>
        <begin position="96"/>
        <end position="115"/>
    </location>
</feature>
<dbReference type="EMBL" id="JAATLM010000001">
    <property type="protein sequence ID" value="NIZ69872.1"/>
    <property type="molecule type" value="Genomic_DNA"/>
</dbReference>
<protein>
    <submittedName>
        <fullName evidence="2">Uncharacterized protein</fullName>
    </submittedName>
</protein>
<proteinExistence type="predicted"/>
<keyword evidence="1" id="KW-0812">Transmembrane</keyword>
<evidence type="ECO:0000313" key="3">
    <source>
        <dbReference type="Proteomes" id="UP000778951"/>
    </source>
</evidence>